<organism evidence="1 2">
    <name type="scientific">Nocardia arthritidis</name>
    <dbReference type="NCBI Taxonomy" id="228602"/>
    <lineage>
        <taxon>Bacteria</taxon>
        <taxon>Bacillati</taxon>
        <taxon>Actinomycetota</taxon>
        <taxon>Actinomycetes</taxon>
        <taxon>Mycobacteriales</taxon>
        <taxon>Nocardiaceae</taxon>
        <taxon>Nocardia</taxon>
    </lineage>
</organism>
<reference evidence="1 2" key="1">
    <citation type="journal article" date="2019" name="ACS Chem. Biol.">
        <title>Identification and Mobilization of a Cryptic Antibiotic Biosynthesis Gene Locus from a Human-Pathogenic Nocardia Isolate.</title>
        <authorList>
            <person name="Herisse M."/>
            <person name="Ishida K."/>
            <person name="Porter J.L."/>
            <person name="Howden B."/>
            <person name="Hertweck C."/>
            <person name="Stinear T.P."/>
            <person name="Pidot S.J."/>
        </authorList>
    </citation>
    <scope>NUCLEOTIDE SEQUENCE [LARGE SCALE GENOMIC DNA]</scope>
    <source>
        <strain evidence="1 2">AUSMDU00012717</strain>
    </source>
</reference>
<dbReference type="RefSeq" id="WP_167476999.1">
    <property type="nucleotide sequence ID" value="NZ_CP046172.1"/>
</dbReference>
<protein>
    <recommendedName>
        <fullName evidence="3">Lipoprotein</fullName>
    </recommendedName>
</protein>
<gene>
    <name evidence="1" type="ORF">F5544_33945</name>
</gene>
<evidence type="ECO:0000313" key="2">
    <source>
        <dbReference type="Proteomes" id="UP000503540"/>
    </source>
</evidence>
<dbReference type="AlphaFoldDB" id="A0A6G9YN36"/>
<accession>A0A6G9YN36</accession>
<dbReference type="KEGG" id="nah:F5544_33945"/>
<evidence type="ECO:0008006" key="3">
    <source>
        <dbReference type="Google" id="ProtNLM"/>
    </source>
</evidence>
<dbReference type="EMBL" id="CP046172">
    <property type="protein sequence ID" value="QIS14624.1"/>
    <property type="molecule type" value="Genomic_DNA"/>
</dbReference>
<dbReference type="PROSITE" id="PS51257">
    <property type="entry name" value="PROKAR_LIPOPROTEIN"/>
    <property type="match status" value="1"/>
</dbReference>
<evidence type="ECO:0000313" key="1">
    <source>
        <dbReference type="EMBL" id="QIS14624.1"/>
    </source>
</evidence>
<name>A0A6G9YN36_9NOCA</name>
<keyword evidence="2" id="KW-1185">Reference proteome</keyword>
<sequence length="148" mass="16139">MRRALALLLPAAFLLIGCKAEFGEKSAPDELAKCANIHFAAAPHVAAQHFAADFGAGRTVSAIVDVPQDQVAPFQQLSALGRFTPGVPPEWRSEHWMDSAVADALKADTGNIQFNDYHPPFPARWIVIHDSGNDQRRIFIKAYCEGDA</sequence>
<proteinExistence type="predicted"/>
<dbReference type="Proteomes" id="UP000503540">
    <property type="component" value="Chromosome"/>
</dbReference>